<gene>
    <name evidence="1" type="ORF">DmAi_19550</name>
</gene>
<proteinExistence type="predicted"/>
<evidence type="ECO:0000313" key="1">
    <source>
        <dbReference type="EMBL" id="GFE93896.1"/>
    </source>
</evidence>
<organism evidence="1 2">
    <name type="scientific">Acetobacter persici</name>
    <dbReference type="NCBI Taxonomy" id="1076596"/>
    <lineage>
        <taxon>Bacteria</taxon>
        <taxon>Pseudomonadati</taxon>
        <taxon>Pseudomonadota</taxon>
        <taxon>Alphaproteobacteria</taxon>
        <taxon>Acetobacterales</taxon>
        <taxon>Acetobacteraceae</taxon>
        <taxon>Acetobacter</taxon>
    </lineage>
</organism>
<dbReference type="Proteomes" id="UP000548726">
    <property type="component" value="Unassembled WGS sequence"/>
</dbReference>
<reference evidence="1 2" key="1">
    <citation type="journal article" date="2020" name="Cell Rep.">
        <title>Local necrotic cells trigger systemic immune activation via gut microbiome dysbiosis in Drosophila.</title>
        <authorList>
            <person name="Kosakamoto H."/>
            <person name="Yamauchi T."/>
            <person name="Akuzawa-Tokita Y."/>
            <person name="Nishimura K."/>
            <person name="Soga T."/>
            <person name="Murakami T."/>
            <person name="Mori H."/>
            <person name="Yamamoto K."/>
            <person name="Miyazaki R."/>
            <person name="Koto A."/>
            <person name="Miura M."/>
            <person name="Obata F."/>
        </authorList>
    </citation>
    <scope>NUCLEOTIDE SEQUENCE [LARGE SCALE GENOMIC DNA]</scope>
    <source>
        <strain evidence="1 2">Ai</strain>
    </source>
</reference>
<dbReference type="AlphaFoldDB" id="A0A6V8IBA7"/>
<keyword evidence="2" id="KW-1185">Reference proteome</keyword>
<name>A0A6V8IBA7_9PROT</name>
<comment type="caution">
    <text evidence="1">The sequence shown here is derived from an EMBL/GenBank/DDBJ whole genome shotgun (WGS) entry which is preliminary data.</text>
</comment>
<dbReference type="EMBL" id="BLJP01000007">
    <property type="protein sequence ID" value="GFE93896.1"/>
    <property type="molecule type" value="Genomic_DNA"/>
</dbReference>
<protein>
    <submittedName>
        <fullName evidence="1">Uncharacterized protein</fullName>
    </submittedName>
</protein>
<accession>A0A6V8IBA7</accession>
<sequence>MLPFPRYCSILAPPGRAVRQLSTNMRRSGAVDTQSGRQTVVRAREVIQKVVCSVYFGVPSIVLPVKLEAAAAENFSRLAGIWNA</sequence>
<evidence type="ECO:0000313" key="2">
    <source>
        <dbReference type="Proteomes" id="UP000548726"/>
    </source>
</evidence>